<feature type="compositionally biased region" description="Polar residues" evidence="1">
    <location>
        <begin position="285"/>
        <end position="297"/>
    </location>
</feature>
<dbReference type="PANTHER" id="PTHR44329:SF214">
    <property type="entry name" value="PROTEIN KINASE DOMAIN-CONTAINING PROTEIN"/>
    <property type="match status" value="1"/>
</dbReference>
<feature type="chain" id="PRO_5004822338" description="Protein kinase domain-containing protein" evidence="3">
    <location>
        <begin position="23"/>
        <end position="434"/>
    </location>
</feature>
<evidence type="ECO:0000256" key="2">
    <source>
        <dbReference type="SAM" id="Phobius"/>
    </source>
</evidence>
<evidence type="ECO:0000313" key="4">
    <source>
        <dbReference type="EMBL" id="ETN09654.1"/>
    </source>
</evidence>
<dbReference type="VEuPathDB" id="FungiDB:PPTG_22816"/>
<dbReference type="Gene3D" id="1.10.510.10">
    <property type="entry name" value="Transferase(Phosphotransferase) domain 1"/>
    <property type="match status" value="1"/>
</dbReference>
<name>W2QAS4_PHYN3</name>
<dbReference type="GeneID" id="20191415"/>
<evidence type="ECO:0000256" key="1">
    <source>
        <dbReference type="SAM" id="MobiDB-lite"/>
    </source>
</evidence>
<feature type="transmembrane region" description="Helical" evidence="2">
    <location>
        <begin position="229"/>
        <end position="253"/>
    </location>
</feature>
<dbReference type="EMBL" id="KI669584">
    <property type="protein sequence ID" value="ETN09654.1"/>
    <property type="molecule type" value="Genomic_DNA"/>
</dbReference>
<accession>W2QAS4</accession>
<dbReference type="Proteomes" id="UP000018817">
    <property type="component" value="Unassembled WGS sequence"/>
</dbReference>
<evidence type="ECO:0000313" key="5">
    <source>
        <dbReference type="Proteomes" id="UP000018817"/>
    </source>
</evidence>
<dbReference type="InterPro" id="IPR011009">
    <property type="entry name" value="Kinase-like_dom_sf"/>
</dbReference>
<dbReference type="PANTHER" id="PTHR44329">
    <property type="entry name" value="SERINE/THREONINE-PROTEIN KINASE TNNI3K-RELATED"/>
    <property type="match status" value="1"/>
</dbReference>
<evidence type="ECO:0000256" key="3">
    <source>
        <dbReference type="SAM" id="SignalP"/>
    </source>
</evidence>
<organism evidence="4 5">
    <name type="scientific">Phytophthora nicotianae (strain INRA-310)</name>
    <name type="common">Phytophthora parasitica</name>
    <dbReference type="NCBI Taxonomy" id="761204"/>
    <lineage>
        <taxon>Eukaryota</taxon>
        <taxon>Sar</taxon>
        <taxon>Stramenopiles</taxon>
        <taxon>Oomycota</taxon>
        <taxon>Peronosporomycetes</taxon>
        <taxon>Peronosporales</taxon>
        <taxon>Peronosporaceae</taxon>
        <taxon>Phytophthora</taxon>
    </lineage>
</organism>
<keyword evidence="2" id="KW-0472">Membrane</keyword>
<dbReference type="RefSeq" id="XP_008904800.1">
    <property type="nucleotide sequence ID" value="XM_008906552.1"/>
</dbReference>
<dbReference type="GO" id="GO:0004674">
    <property type="term" value="F:protein serine/threonine kinase activity"/>
    <property type="evidence" value="ECO:0007669"/>
    <property type="project" value="TreeGrafter"/>
</dbReference>
<gene>
    <name evidence="4" type="ORF">PPTG_22816</name>
</gene>
<protein>
    <recommendedName>
        <fullName evidence="6">Protein kinase domain-containing protein</fullName>
    </recommendedName>
</protein>
<sequence length="434" mass="46349">MTSLWILRLIPLLVVAFRPVHAVTMEAVEIFSGVNCAGTPDVLAMYNVSASCAVDACSDINFGNDTYYISRACNISDRFAHTQQVFGDFTRACNISDRFAHTQQVFGDFTYVIMETYDNKSCTSFGEADVFLASGSCEISSGFGDQSAITSLFSNGSAVVALYSNNACGGEPSLYFELDSTALSTGSCQRDLYRFYSSESISGQIGSSTSGSSNGAVASVDHDSDSSSIGVGAIVGIAAAALVVALVVALLLARRTRKKSGAEMDENDAFNEFQSPQNGDKDGSLTAQGSLETSSVHGHSESPKPLSLVGLWDDEVIATARIPREKVVILRHICRGGGGERYDDKADMFSFGVLLSELDVHVLPYSHAKERDVQVADTVTLQKVALGTLQVEFSSSSLGSVVDLGLSCVSRNPKERPTSAEALYRLHTILSQEM</sequence>
<keyword evidence="2" id="KW-0812">Transmembrane</keyword>
<dbReference type="STRING" id="761204.W2QAS4"/>
<dbReference type="OrthoDB" id="119409at2759"/>
<evidence type="ECO:0008006" key="6">
    <source>
        <dbReference type="Google" id="ProtNLM"/>
    </source>
</evidence>
<feature type="signal peptide" evidence="3">
    <location>
        <begin position="1"/>
        <end position="22"/>
    </location>
</feature>
<dbReference type="SUPFAM" id="SSF56112">
    <property type="entry name" value="Protein kinase-like (PK-like)"/>
    <property type="match status" value="1"/>
</dbReference>
<dbReference type="AlphaFoldDB" id="W2QAS4"/>
<reference evidence="5" key="1">
    <citation type="submission" date="2011-12" db="EMBL/GenBank/DDBJ databases">
        <authorList>
            <consortium name="The Broad Institute Genome Sequencing Platform"/>
            <person name="Russ C."/>
            <person name="Tyler B."/>
            <person name="Panabieres F."/>
            <person name="Shan W."/>
            <person name="Tripathy S."/>
            <person name="Grunwald N."/>
            <person name="Machado M."/>
            <person name="Young S.K."/>
            <person name="Zeng Q."/>
            <person name="Gargeya S."/>
            <person name="Fitzgerald M."/>
            <person name="Haas B."/>
            <person name="Abouelleil A."/>
            <person name="Alvarado L."/>
            <person name="Arachchi H.M."/>
            <person name="Berlin A."/>
            <person name="Chapman S.B."/>
            <person name="Gearin G."/>
            <person name="Goldberg J."/>
            <person name="Griggs A."/>
            <person name="Gujja S."/>
            <person name="Hansen M."/>
            <person name="Heiman D."/>
            <person name="Howarth C."/>
            <person name="Larimer J."/>
            <person name="Lui A."/>
            <person name="MacDonald P.J.P."/>
            <person name="McCowen C."/>
            <person name="Montmayeur A."/>
            <person name="Murphy C."/>
            <person name="Neiman D."/>
            <person name="Pearson M."/>
            <person name="Priest M."/>
            <person name="Roberts A."/>
            <person name="Saif S."/>
            <person name="Shea T."/>
            <person name="Sisk P."/>
            <person name="Stolte C."/>
            <person name="Sykes S."/>
            <person name="Wortman J."/>
            <person name="Nusbaum C."/>
            <person name="Birren B."/>
        </authorList>
    </citation>
    <scope>NUCLEOTIDE SEQUENCE [LARGE SCALE GENOMIC DNA]</scope>
    <source>
        <strain evidence="5">INRA-310</strain>
    </source>
</reference>
<keyword evidence="3" id="KW-0732">Signal</keyword>
<keyword evidence="2" id="KW-1133">Transmembrane helix</keyword>
<proteinExistence type="predicted"/>
<dbReference type="InterPro" id="IPR051681">
    <property type="entry name" value="Ser/Thr_Kinases-Pseudokinases"/>
</dbReference>
<feature type="region of interest" description="Disordered" evidence="1">
    <location>
        <begin position="261"/>
        <end position="304"/>
    </location>
</feature>
<dbReference type="OMA" id="IGDITIM"/>
<reference evidence="4 5" key="2">
    <citation type="submission" date="2013-11" db="EMBL/GenBank/DDBJ databases">
        <title>The Genome Sequence of Phytophthora parasitica INRA-310.</title>
        <authorList>
            <consortium name="The Broad Institute Genomics Platform"/>
            <person name="Russ C."/>
            <person name="Tyler B."/>
            <person name="Panabieres F."/>
            <person name="Shan W."/>
            <person name="Tripathy S."/>
            <person name="Grunwald N."/>
            <person name="Machado M."/>
            <person name="Johnson C.S."/>
            <person name="Arredondo F."/>
            <person name="Hong C."/>
            <person name="Coffey M."/>
            <person name="Young S.K."/>
            <person name="Zeng Q."/>
            <person name="Gargeya S."/>
            <person name="Fitzgerald M."/>
            <person name="Abouelleil A."/>
            <person name="Alvarado L."/>
            <person name="Chapman S.B."/>
            <person name="Gainer-Dewar J."/>
            <person name="Goldberg J."/>
            <person name="Griggs A."/>
            <person name="Gujja S."/>
            <person name="Hansen M."/>
            <person name="Howarth C."/>
            <person name="Imamovic A."/>
            <person name="Ireland A."/>
            <person name="Larimer J."/>
            <person name="McCowan C."/>
            <person name="Murphy C."/>
            <person name="Pearson M."/>
            <person name="Poon T.W."/>
            <person name="Priest M."/>
            <person name="Roberts A."/>
            <person name="Saif S."/>
            <person name="Shea T."/>
            <person name="Sykes S."/>
            <person name="Wortman J."/>
            <person name="Nusbaum C."/>
            <person name="Birren B."/>
        </authorList>
    </citation>
    <scope>NUCLEOTIDE SEQUENCE [LARGE SCALE GENOMIC DNA]</scope>
    <source>
        <strain evidence="4 5">INRA-310</strain>
    </source>
</reference>